<proteinExistence type="predicted"/>
<dbReference type="Proteomes" id="UP000243799">
    <property type="component" value="Unassembled WGS sequence"/>
</dbReference>
<feature type="region of interest" description="Disordered" evidence="1">
    <location>
        <begin position="34"/>
        <end position="59"/>
    </location>
</feature>
<evidence type="ECO:0000313" key="2">
    <source>
        <dbReference type="EMBL" id="SFA78606.1"/>
    </source>
</evidence>
<dbReference type="STRING" id="490629.SAMN05216266_101420"/>
<dbReference type="AlphaFoldDB" id="A0A1I0VSC7"/>
<dbReference type="PROSITE" id="PS51257">
    <property type="entry name" value="PROKAR_LIPOPROTEIN"/>
    <property type="match status" value="1"/>
</dbReference>
<gene>
    <name evidence="2" type="ORF">SAMN05216266_101420</name>
</gene>
<evidence type="ECO:0000313" key="3">
    <source>
        <dbReference type="Proteomes" id="UP000243799"/>
    </source>
</evidence>
<protein>
    <submittedName>
        <fullName evidence="2">Uncharacterized protein</fullName>
    </submittedName>
</protein>
<sequence length="59" mass="6117">MHFTRHVVALAFVAALVGLGTGCGQQQVLQARTVPATSTQSTDTVTKTPEATGAVRHTP</sequence>
<organism evidence="2 3">
    <name type="scientific">Amycolatopsis marina</name>
    <dbReference type="NCBI Taxonomy" id="490629"/>
    <lineage>
        <taxon>Bacteria</taxon>
        <taxon>Bacillati</taxon>
        <taxon>Actinomycetota</taxon>
        <taxon>Actinomycetes</taxon>
        <taxon>Pseudonocardiales</taxon>
        <taxon>Pseudonocardiaceae</taxon>
        <taxon>Amycolatopsis</taxon>
    </lineage>
</organism>
<name>A0A1I0VSC7_9PSEU</name>
<evidence type="ECO:0000256" key="1">
    <source>
        <dbReference type="SAM" id="MobiDB-lite"/>
    </source>
</evidence>
<accession>A0A1I0VSC7</accession>
<dbReference type="RefSeq" id="WP_091668542.1">
    <property type="nucleotide sequence ID" value="NZ_FOKG01000001.1"/>
</dbReference>
<keyword evidence="3" id="KW-1185">Reference proteome</keyword>
<dbReference type="EMBL" id="FOKG01000001">
    <property type="protein sequence ID" value="SFA78606.1"/>
    <property type="molecule type" value="Genomic_DNA"/>
</dbReference>
<reference evidence="3" key="1">
    <citation type="submission" date="2016-10" db="EMBL/GenBank/DDBJ databases">
        <authorList>
            <person name="Varghese N."/>
            <person name="Submissions S."/>
        </authorList>
    </citation>
    <scope>NUCLEOTIDE SEQUENCE [LARGE SCALE GENOMIC DNA]</scope>
    <source>
        <strain evidence="3">CGMCC 4.3568</strain>
    </source>
</reference>
<feature type="compositionally biased region" description="Low complexity" evidence="1">
    <location>
        <begin position="37"/>
        <end position="48"/>
    </location>
</feature>